<evidence type="ECO:0000313" key="1">
    <source>
        <dbReference type="EMBL" id="MFD0629201.1"/>
    </source>
</evidence>
<sequence length="175" mass="18806">MTEQVISLAWRWTAETSSDSTHRFCRILVTAPPGEIGDPDAWSVVGLVQGAIDGMLKKLAPQPVLHAAASMDAATLFAGLHAWHSEGMRPAFAAADADPRSYFALPEATELFDAEDAYLVRSGAAGARLLWCDYTTKEVREVEVDFDACLAGWKAVRDAIRQDGEGSVPPSVDAS</sequence>
<dbReference type="Proteomes" id="UP001596915">
    <property type="component" value="Unassembled WGS sequence"/>
</dbReference>
<reference evidence="2" key="1">
    <citation type="journal article" date="2019" name="Int. J. Syst. Evol. Microbiol.">
        <title>The Global Catalogue of Microorganisms (GCM) 10K type strain sequencing project: providing services to taxonomists for standard genome sequencing and annotation.</title>
        <authorList>
            <consortium name="The Broad Institute Genomics Platform"/>
            <consortium name="The Broad Institute Genome Sequencing Center for Infectious Disease"/>
            <person name="Wu L."/>
            <person name="Ma J."/>
        </authorList>
    </citation>
    <scope>NUCLEOTIDE SEQUENCE [LARGE SCALE GENOMIC DNA]</scope>
    <source>
        <strain evidence="2">JCM 12607</strain>
    </source>
</reference>
<keyword evidence="2" id="KW-1185">Reference proteome</keyword>
<accession>A0ABW2X5X1</accession>
<comment type="caution">
    <text evidence="1">The sequence shown here is derived from an EMBL/GenBank/DDBJ whole genome shotgun (WGS) entry which is preliminary data.</text>
</comment>
<name>A0ABW2X5X1_9ACTN</name>
<dbReference type="EMBL" id="JBHTGL010000008">
    <property type="protein sequence ID" value="MFD0629201.1"/>
    <property type="molecule type" value="Genomic_DNA"/>
</dbReference>
<organism evidence="1 2">
    <name type="scientific">Streptomyces sanglieri</name>
    <dbReference type="NCBI Taxonomy" id="193460"/>
    <lineage>
        <taxon>Bacteria</taxon>
        <taxon>Bacillati</taxon>
        <taxon>Actinomycetota</taxon>
        <taxon>Actinomycetes</taxon>
        <taxon>Kitasatosporales</taxon>
        <taxon>Streptomycetaceae</taxon>
        <taxon>Streptomyces</taxon>
    </lineage>
</organism>
<gene>
    <name evidence="1" type="ORF">ACFQ2K_47885</name>
</gene>
<proteinExistence type="predicted"/>
<protein>
    <submittedName>
        <fullName evidence="1">Uncharacterized protein</fullName>
    </submittedName>
</protein>
<evidence type="ECO:0000313" key="2">
    <source>
        <dbReference type="Proteomes" id="UP001596915"/>
    </source>
</evidence>